<dbReference type="SUPFAM" id="SSF46689">
    <property type="entry name" value="Homeodomain-like"/>
    <property type="match status" value="1"/>
</dbReference>
<dbReference type="Gene3D" id="1.10.357.10">
    <property type="entry name" value="Tetracycline Repressor, domain 2"/>
    <property type="match status" value="1"/>
</dbReference>
<keyword evidence="6" id="KW-1185">Reference proteome</keyword>
<dbReference type="InterPro" id="IPR050109">
    <property type="entry name" value="HTH-type_TetR-like_transc_reg"/>
</dbReference>
<dbReference type="PANTHER" id="PTHR30055:SF175">
    <property type="entry name" value="HTH-TYPE TRANSCRIPTIONAL REPRESSOR KSTR2"/>
    <property type="match status" value="1"/>
</dbReference>
<evidence type="ECO:0000256" key="3">
    <source>
        <dbReference type="ARBA" id="ARBA00023125"/>
    </source>
</evidence>
<keyword evidence="2" id="KW-0805">Transcription regulation</keyword>
<evidence type="ECO:0000256" key="1">
    <source>
        <dbReference type="ARBA" id="ARBA00022491"/>
    </source>
</evidence>
<organism evidence="5 6">
    <name type="scientific">Mycobacterium heidelbergense</name>
    <dbReference type="NCBI Taxonomy" id="53376"/>
    <lineage>
        <taxon>Bacteria</taxon>
        <taxon>Bacillati</taxon>
        <taxon>Actinomycetota</taxon>
        <taxon>Actinomycetes</taxon>
        <taxon>Mycobacteriales</taxon>
        <taxon>Mycobacteriaceae</taxon>
        <taxon>Mycobacterium</taxon>
        <taxon>Mycobacterium simiae complex</taxon>
    </lineage>
</organism>
<evidence type="ECO:0000313" key="6">
    <source>
        <dbReference type="Proteomes" id="UP000192566"/>
    </source>
</evidence>
<keyword evidence="3" id="KW-0238">DNA-binding</keyword>
<proteinExistence type="predicted"/>
<dbReference type="InterPro" id="IPR036271">
    <property type="entry name" value="Tet_transcr_reg_TetR-rel_C_sf"/>
</dbReference>
<dbReference type="Proteomes" id="UP000192566">
    <property type="component" value="Unassembled WGS sequence"/>
</dbReference>
<dbReference type="InterPro" id="IPR023772">
    <property type="entry name" value="DNA-bd_HTH_TetR-type_CS"/>
</dbReference>
<dbReference type="PRINTS" id="PR00455">
    <property type="entry name" value="HTHTETR"/>
</dbReference>
<dbReference type="EMBL" id="MVHR01000002">
    <property type="protein sequence ID" value="ORA76327.1"/>
    <property type="molecule type" value="Genomic_DNA"/>
</dbReference>
<name>A0A1X0DVE5_MYCHE</name>
<evidence type="ECO:0000313" key="5">
    <source>
        <dbReference type="EMBL" id="ORA76327.1"/>
    </source>
</evidence>
<dbReference type="GO" id="GO:0000976">
    <property type="term" value="F:transcription cis-regulatory region binding"/>
    <property type="evidence" value="ECO:0007669"/>
    <property type="project" value="TreeGrafter"/>
</dbReference>
<evidence type="ECO:0000256" key="4">
    <source>
        <dbReference type="ARBA" id="ARBA00023163"/>
    </source>
</evidence>
<sequence>MARTINIAEHAARRDEILDAAQRLILSTGYERLTVQDILDDLHISKGAFYHYFDSKPAVIDALTTRLVGESERALAAVVENPELGAVKKLQAFFGEIIRWKSERQDLFVAMLPVWYSADNLAFRLLVDRESAKRLAPLLTAVVRQGVDEGRFATAYPDQAGAIIIAIIQALQDDMVRRLLAVPHRSPSPTSVKEMVNTHGAHMEAIERYLGVPAGALNRVDARAVRSWIAALHRTTIAPDGKR</sequence>
<reference evidence="5 6" key="1">
    <citation type="submission" date="2017-02" db="EMBL/GenBank/DDBJ databases">
        <title>The new phylogeny of genus Mycobacterium.</title>
        <authorList>
            <person name="Tortoli E."/>
            <person name="Trovato A."/>
            <person name="Cirillo D.M."/>
        </authorList>
    </citation>
    <scope>NUCLEOTIDE SEQUENCE [LARGE SCALE GENOMIC DNA]</scope>
    <source>
        <strain evidence="5 6">DSM 44471</strain>
    </source>
</reference>
<gene>
    <name evidence="5" type="ORF">BST25_01965</name>
</gene>
<keyword evidence="4" id="KW-0804">Transcription</keyword>
<dbReference type="PROSITE" id="PS50977">
    <property type="entry name" value="HTH_TETR_2"/>
    <property type="match status" value="1"/>
</dbReference>
<evidence type="ECO:0000256" key="2">
    <source>
        <dbReference type="ARBA" id="ARBA00023015"/>
    </source>
</evidence>
<dbReference type="AlphaFoldDB" id="A0A1X0DVE5"/>
<dbReference type="InterPro" id="IPR009057">
    <property type="entry name" value="Homeodomain-like_sf"/>
</dbReference>
<dbReference type="RefSeq" id="WP_083072290.1">
    <property type="nucleotide sequence ID" value="NZ_AP022615.1"/>
</dbReference>
<dbReference type="OrthoDB" id="9816296at2"/>
<dbReference type="SUPFAM" id="SSF48498">
    <property type="entry name" value="Tetracyclin repressor-like, C-terminal domain"/>
    <property type="match status" value="1"/>
</dbReference>
<dbReference type="GO" id="GO:0003700">
    <property type="term" value="F:DNA-binding transcription factor activity"/>
    <property type="evidence" value="ECO:0007669"/>
    <property type="project" value="TreeGrafter"/>
</dbReference>
<dbReference type="Pfam" id="PF00440">
    <property type="entry name" value="TetR_N"/>
    <property type="match status" value="1"/>
</dbReference>
<accession>A0A1X0DVE5</accession>
<protein>
    <submittedName>
        <fullName evidence="5">Uncharacterized protein</fullName>
    </submittedName>
</protein>
<dbReference type="InterPro" id="IPR001647">
    <property type="entry name" value="HTH_TetR"/>
</dbReference>
<dbReference type="PANTHER" id="PTHR30055">
    <property type="entry name" value="HTH-TYPE TRANSCRIPTIONAL REGULATOR RUTR"/>
    <property type="match status" value="1"/>
</dbReference>
<comment type="caution">
    <text evidence="5">The sequence shown here is derived from an EMBL/GenBank/DDBJ whole genome shotgun (WGS) entry which is preliminary data.</text>
</comment>
<dbReference type="PROSITE" id="PS01081">
    <property type="entry name" value="HTH_TETR_1"/>
    <property type="match status" value="1"/>
</dbReference>
<dbReference type="STRING" id="53376.BST25_01965"/>
<keyword evidence="1" id="KW-0678">Repressor</keyword>